<feature type="binding site" description="axial binding residue" evidence="20">
    <location>
        <position position="219"/>
    </location>
    <ligand>
        <name>heme c</name>
        <dbReference type="ChEBI" id="CHEBI:61717"/>
        <label>2</label>
    </ligand>
    <ligandPart>
        <name>Fe</name>
        <dbReference type="ChEBI" id="CHEBI:18248"/>
    </ligandPart>
</feature>
<comment type="subcellular location">
    <subcellularLocation>
        <location evidence="1 19">Cell inner membrane</location>
    </subcellularLocation>
</comment>
<comment type="pathway">
    <text evidence="2 19">Energy metabolism; oxidative phosphorylation.</text>
</comment>
<keyword evidence="14 22" id="KW-1133">Transmembrane helix</keyword>
<protein>
    <recommendedName>
        <fullName evidence="19">Cbb3-type cytochrome c oxidase subunit</fullName>
    </recommendedName>
</protein>
<evidence type="ECO:0000256" key="19">
    <source>
        <dbReference type="PIRNR" id="PIRNR000006"/>
    </source>
</evidence>
<evidence type="ECO:0000256" key="3">
    <source>
        <dbReference type="ARBA" id="ARBA00006113"/>
    </source>
</evidence>
<comment type="similarity">
    <text evidence="3 19">Belongs to the CcoP / FixP family.</text>
</comment>
<evidence type="ECO:0000256" key="13">
    <source>
        <dbReference type="ARBA" id="ARBA00022982"/>
    </source>
</evidence>
<dbReference type="GO" id="GO:0006119">
    <property type="term" value="P:oxidative phosphorylation"/>
    <property type="evidence" value="ECO:0007669"/>
    <property type="project" value="UniProtKB-UniPathway"/>
</dbReference>
<evidence type="ECO:0000256" key="18">
    <source>
        <dbReference type="ARBA" id="ARBA00023136"/>
    </source>
</evidence>
<dbReference type="InterPro" id="IPR008168">
    <property type="entry name" value="Cyt_C_IC"/>
</dbReference>
<evidence type="ECO:0000256" key="10">
    <source>
        <dbReference type="ARBA" id="ARBA00022723"/>
    </source>
</evidence>
<feature type="domain" description="Cytochrome c" evidence="23">
    <location>
        <begin position="108"/>
        <end position="195"/>
    </location>
</feature>
<keyword evidence="6 19" id="KW-0997">Cell inner membrane</keyword>
<dbReference type="InterPro" id="IPR004678">
    <property type="entry name" value="Cyt_c_oxidase_cbb3_su3"/>
</dbReference>
<keyword evidence="11" id="KW-0677">Repeat</keyword>
<evidence type="ECO:0000256" key="16">
    <source>
        <dbReference type="ARBA" id="ARBA00023004"/>
    </source>
</evidence>
<dbReference type="GO" id="GO:1902600">
    <property type="term" value="P:proton transmembrane transport"/>
    <property type="evidence" value="ECO:0007669"/>
    <property type="project" value="UniProtKB-KW"/>
</dbReference>
<keyword evidence="12 19" id="KW-0375">Hydrogen ion transport</keyword>
<evidence type="ECO:0000313" key="24">
    <source>
        <dbReference type="EMBL" id="TKA95700.1"/>
    </source>
</evidence>
<dbReference type="PIRSF" id="PIRSF000006">
    <property type="entry name" value="Cbb3-Cox_fixP"/>
    <property type="match status" value="1"/>
</dbReference>
<keyword evidence="7 19" id="KW-0349">Heme</keyword>
<dbReference type="EMBL" id="SWAU01000157">
    <property type="protein sequence ID" value="TKA95700.1"/>
    <property type="molecule type" value="Genomic_DNA"/>
</dbReference>
<dbReference type="InterPro" id="IPR038414">
    <property type="entry name" value="CcoP_N_sf"/>
</dbReference>
<organism evidence="24 25">
    <name type="scientific">Cereibacter changlensis</name>
    <dbReference type="NCBI Taxonomy" id="402884"/>
    <lineage>
        <taxon>Bacteria</taxon>
        <taxon>Pseudomonadati</taxon>
        <taxon>Pseudomonadota</taxon>
        <taxon>Alphaproteobacteria</taxon>
        <taxon>Rhodobacterales</taxon>
        <taxon>Paracoccaceae</taxon>
        <taxon>Cereibacter</taxon>
    </lineage>
</organism>
<evidence type="ECO:0000256" key="17">
    <source>
        <dbReference type="ARBA" id="ARBA00023065"/>
    </source>
</evidence>
<evidence type="ECO:0000259" key="23">
    <source>
        <dbReference type="PROSITE" id="PS51007"/>
    </source>
</evidence>
<evidence type="ECO:0000313" key="25">
    <source>
        <dbReference type="Proteomes" id="UP000306340"/>
    </source>
</evidence>
<evidence type="ECO:0000256" key="21">
    <source>
        <dbReference type="PIRSR" id="PIRSR000006-2"/>
    </source>
</evidence>
<keyword evidence="5 19" id="KW-1003">Cell membrane</keyword>
<comment type="subunit">
    <text evidence="19">Component of the cbb3-type cytochrome c oxidase.</text>
</comment>
<dbReference type="Proteomes" id="UP000306340">
    <property type="component" value="Unassembled WGS sequence"/>
</dbReference>
<keyword evidence="15 19" id="KW-0560">Oxidoreductase</keyword>
<comment type="function">
    <text evidence="19">C-type cytochrome. Part of the cbb3-type cytochrome c oxidase complex.</text>
</comment>
<evidence type="ECO:0000256" key="8">
    <source>
        <dbReference type="ARBA" id="ARBA00022660"/>
    </source>
</evidence>
<dbReference type="GO" id="GO:0016491">
    <property type="term" value="F:oxidoreductase activity"/>
    <property type="evidence" value="ECO:0007669"/>
    <property type="project" value="UniProtKB-KW"/>
</dbReference>
<feature type="binding site" description="axial binding residue" evidence="20">
    <location>
        <position position="260"/>
    </location>
    <ligand>
        <name>heme c</name>
        <dbReference type="ChEBI" id="CHEBI:61717"/>
        <label>1</label>
    </ligand>
    <ligandPart>
        <name>Fe</name>
        <dbReference type="ChEBI" id="CHEBI:18248"/>
    </ligandPart>
</feature>
<dbReference type="GO" id="GO:0005506">
    <property type="term" value="F:iron ion binding"/>
    <property type="evidence" value="ECO:0007669"/>
    <property type="project" value="InterPro"/>
</dbReference>
<proteinExistence type="inferred from homology"/>
<evidence type="ECO:0000256" key="1">
    <source>
        <dbReference type="ARBA" id="ARBA00004533"/>
    </source>
</evidence>
<keyword evidence="16 19" id="KW-0408">Iron</keyword>
<evidence type="ECO:0000256" key="4">
    <source>
        <dbReference type="ARBA" id="ARBA00022448"/>
    </source>
</evidence>
<dbReference type="InterPro" id="IPR050597">
    <property type="entry name" value="Cytochrome_c_Oxidase_Subunit"/>
</dbReference>
<evidence type="ECO:0000256" key="15">
    <source>
        <dbReference type="ARBA" id="ARBA00023002"/>
    </source>
</evidence>
<dbReference type="SUPFAM" id="SSF46626">
    <property type="entry name" value="Cytochrome c"/>
    <property type="match status" value="2"/>
</dbReference>
<dbReference type="InterPro" id="IPR032858">
    <property type="entry name" value="CcoP_N"/>
</dbReference>
<keyword evidence="18 19" id="KW-0472">Membrane</keyword>
<accession>A0A4U0YSV5</accession>
<evidence type="ECO:0000256" key="20">
    <source>
        <dbReference type="PIRSR" id="PIRSR000006-1"/>
    </source>
</evidence>
<feature type="domain" description="Cytochrome c" evidence="23">
    <location>
        <begin position="202"/>
        <end position="283"/>
    </location>
</feature>
<dbReference type="Pfam" id="PF14715">
    <property type="entry name" value="FixP_N"/>
    <property type="match status" value="1"/>
</dbReference>
<feature type="binding site" description="covalent" evidence="21">
    <location>
        <position position="124"/>
    </location>
    <ligand>
        <name>heme c</name>
        <dbReference type="ChEBI" id="CHEBI:61717"/>
        <label>1</label>
    </ligand>
</feature>
<dbReference type="Pfam" id="PF13442">
    <property type="entry name" value="Cytochrome_CBB3"/>
    <property type="match status" value="2"/>
</dbReference>
<evidence type="ECO:0000256" key="6">
    <source>
        <dbReference type="ARBA" id="ARBA00022519"/>
    </source>
</evidence>
<dbReference type="GO" id="GO:0009055">
    <property type="term" value="F:electron transfer activity"/>
    <property type="evidence" value="ECO:0007669"/>
    <property type="project" value="InterPro"/>
</dbReference>
<dbReference type="PRINTS" id="PR00605">
    <property type="entry name" value="CYTCHROMECIC"/>
</dbReference>
<dbReference type="PROSITE" id="PS51007">
    <property type="entry name" value="CYTC"/>
    <property type="match status" value="2"/>
</dbReference>
<evidence type="ECO:0000256" key="7">
    <source>
        <dbReference type="ARBA" id="ARBA00022617"/>
    </source>
</evidence>
<evidence type="ECO:0000256" key="5">
    <source>
        <dbReference type="ARBA" id="ARBA00022475"/>
    </source>
</evidence>
<dbReference type="Gene3D" id="1.10.760.10">
    <property type="entry name" value="Cytochrome c-like domain"/>
    <property type="match status" value="2"/>
</dbReference>
<feature type="binding site" description="covalent" evidence="21">
    <location>
        <position position="218"/>
    </location>
    <ligand>
        <name>heme c</name>
        <dbReference type="ChEBI" id="CHEBI:61717"/>
        <label>2</label>
    </ligand>
</feature>
<dbReference type="UniPathway" id="UPA00705"/>
<evidence type="ECO:0000256" key="2">
    <source>
        <dbReference type="ARBA" id="ARBA00004673"/>
    </source>
</evidence>
<comment type="caution">
    <text evidence="24">The sequence shown here is derived from an EMBL/GenBank/DDBJ whole genome shotgun (WGS) entry which is preliminary data.</text>
</comment>
<keyword evidence="13 19" id="KW-0249">Electron transport</keyword>
<feature type="binding site" description="covalent" evidence="21">
    <location>
        <position position="215"/>
    </location>
    <ligand>
        <name>heme c</name>
        <dbReference type="ChEBI" id="CHEBI:61717"/>
        <label>2</label>
    </ligand>
</feature>
<evidence type="ECO:0000256" key="22">
    <source>
        <dbReference type="SAM" id="Phobius"/>
    </source>
</evidence>
<feature type="binding site" description="covalent" evidence="21">
    <location>
        <position position="121"/>
    </location>
    <ligand>
        <name>heme c</name>
        <dbReference type="ChEBI" id="CHEBI:61717"/>
        <label>1</label>
    </ligand>
</feature>
<sequence length="290" mass="31780">MSVKERDPLTGHQTTGHEWDGITELNTNVPRIIWWFIGITHVYALVAWALLPSWPWIHTYWKGFLGADQQEDLQVQVVAGNLPRVEWQKSIADTPLIAMPADAALMSVVEVTGPALFGDNCAACHGAAGLGGPGFPNLADGAWLWGSDPATIFETIRFGINTQHPESRVAEMPAFGELLTQGEILRVSDYVQSLSDTEADPTRIAEGAQIFDANCSACHGEGAKGDQDIGAPNLADTSWIYGASDAVIYQTIRDGRKGFMPGWESRLTEVDRKILTHYVLRLPNQQEVIQ</sequence>
<dbReference type="AlphaFoldDB" id="A0A4U0YSV5"/>
<dbReference type="NCBIfam" id="TIGR00782">
    <property type="entry name" value="ccoP"/>
    <property type="match status" value="1"/>
</dbReference>
<keyword evidence="8 19" id="KW-0679">Respiratory chain</keyword>
<keyword evidence="10 19" id="KW-0479">Metal-binding</keyword>
<feature type="binding site" description="axial binding residue" evidence="20">
    <location>
        <position position="172"/>
    </location>
    <ligand>
        <name>heme c</name>
        <dbReference type="ChEBI" id="CHEBI:61717"/>
        <label>2</label>
    </ligand>
    <ligandPart>
        <name>Fe</name>
        <dbReference type="ChEBI" id="CHEBI:18248"/>
    </ligandPart>
</feature>
<feature type="transmembrane region" description="Helical" evidence="22">
    <location>
        <begin position="32"/>
        <end position="51"/>
    </location>
</feature>
<dbReference type="PANTHER" id="PTHR33751:SF1">
    <property type="entry name" value="CBB3-TYPE CYTOCHROME C OXIDASE SUBUNIT FIXP"/>
    <property type="match status" value="1"/>
</dbReference>
<feature type="binding site" description="axial binding residue" evidence="20">
    <location>
        <position position="125"/>
    </location>
    <ligand>
        <name>heme c</name>
        <dbReference type="ChEBI" id="CHEBI:61717"/>
        <label>1</label>
    </ligand>
    <ligandPart>
        <name>Fe</name>
        <dbReference type="ChEBI" id="CHEBI:18248"/>
    </ligandPart>
</feature>
<dbReference type="PANTHER" id="PTHR33751">
    <property type="entry name" value="CBB3-TYPE CYTOCHROME C OXIDASE SUBUNIT FIXP"/>
    <property type="match status" value="1"/>
</dbReference>
<keyword evidence="9 22" id="KW-0812">Transmembrane</keyword>
<dbReference type="GO" id="GO:0020037">
    <property type="term" value="F:heme binding"/>
    <property type="evidence" value="ECO:0007669"/>
    <property type="project" value="InterPro"/>
</dbReference>
<gene>
    <name evidence="24" type="primary">ccoP</name>
    <name evidence="24" type="ORF">FAZ78_15415</name>
</gene>
<dbReference type="InterPro" id="IPR036909">
    <property type="entry name" value="Cyt_c-like_dom_sf"/>
</dbReference>
<reference evidence="24 25" key="1">
    <citation type="submission" date="2019-04" db="EMBL/GenBank/DDBJ databases">
        <title>Crypto-aerobic microbial life in anoxic (sulfidic) marine sediments.</title>
        <authorList>
            <person name="Bhattacharya S."/>
            <person name="Roy C."/>
            <person name="Mondal N."/>
            <person name="Sarkar J."/>
            <person name="Mandal S."/>
            <person name="Rameez M.J."/>
            <person name="Ghosh W."/>
        </authorList>
    </citation>
    <scope>NUCLEOTIDE SEQUENCE [LARGE SCALE GENOMIC DNA]</scope>
    <source>
        <strain evidence="24 25">SBBC</strain>
    </source>
</reference>
<dbReference type="Gene3D" id="6.10.280.130">
    <property type="match status" value="1"/>
</dbReference>
<evidence type="ECO:0000256" key="11">
    <source>
        <dbReference type="ARBA" id="ARBA00022737"/>
    </source>
</evidence>
<evidence type="ECO:0000256" key="14">
    <source>
        <dbReference type="ARBA" id="ARBA00022989"/>
    </source>
</evidence>
<keyword evidence="4 19" id="KW-0813">Transport</keyword>
<dbReference type="InterPro" id="IPR009056">
    <property type="entry name" value="Cyt_c-like_dom"/>
</dbReference>
<keyword evidence="17 19" id="KW-0406">Ion transport</keyword>
<name>A0A4U0YSV5_9RHOB</name>
<evidence type="ECO:0000256" key="9">
    <source>
        <dbReference type="ARBA" id="ARBA00022692"/>
    </source>
</evidence>
<dbReference type="GO" id="GO:0005886">
    <property type="term" value="C:plasma membrane"/>
    <property type="evidence" value="ECO:0007669"/>
    <property type="project" value="UniProtKB-SubCell"/>
</dbReference>
<comment type="cofactor">
    <cofactor evidence="19 21">
        <name>heme c</name>
        <dbReference type="ChEBI" id="CHEBI:61717"/>
    </cofactor>
    <text evidence="19 21">Binds 2 heme C groups per subunit.</text>
</comment>
<dbReference type="RefSeq" id="WP_136793383.1">
    <property type="nucleotide sequence ID" value="NZ_SWAU01000157.1"/>
</dbReference>
<evidence type="ECO:0000256" key="12">
    <source>
        <dbReference type="ARBA" id="ARBA00022781"/>
    </source>
</evidence>